<dbReference type="EMBL" id="JBJHZY010000002">
    <property type="protein sequence ID" value="MFL0268851.1"/>
    <property type="molecule type" value="Genomic_DNA"/>
</dbReference>
<organism evidence="2 3">
    <name type="scientific">Candidatus Clostridium radicumherbarum</name>
    <dbReference type="NCBI Taxonomy" id="3381662"/>
    <lineage>
        <taxon>Bacteria</taxon>
        <taxon>Bacillati</taxon>
        <taxon>Bacillota</taxon>
        <taxon>Clostridia</taxon>
        <taxon>Eubacteriales</taxon>
        <taxon>Clostridiaceae</taxon>
        <taxon>Clostridium</taxon>
    </lineage>
</organism>
<dbReference type="RefSeq" id="WP_406765473.1">
    <property type="nucleotide sequence ID" value="NZ_JBJHZY010000002.1"/>
</dbReference>
<gene>
    <name evidence="2" type="ORF">ACJDUH_12185</name>
</gene>
<keyword evidence="1" id="KW-0472">Membrane</keyword>
<keyword evidence="1" id="KW-1133">Transmembrane helix</keyword>
<evidence type="ECO:0000256" key="1">
    <source>
        <dbReference type="SAM" id="Phobius"/>
    </source>
</evidence>
<evidence type="ECO:0000313" key="2">
    <source>
        <dbReference type="EMBL" id="MFL0268851.1"/>
    </source>
</evidence>
<evidence type="ECO:0000313" key="3">
    <source>
        <dbReference type="Proteomes" id="UP001623661"/>
    </source>
</evidence>
<reference evidence="2 3" key="1">
    <citation type="submission" date="2024-11" db="EMBL/GenBank/DDBJ databases">
        <authorList>
            <person name="Heng Y.C."/>
            <person name="Lim A.C.H."/>
            <person name="Lee J.K.Y."/>
            <person name="Kittelmann S."/>
        </authorList>
    </citation>
    <scope>NUCLEOTIDE SEQUENCE [LARGE SCALE GENOMIC DNA]</scope>
    <source>
        <strain evidence="2 3">WILCCON 0202</strain>
    </source>
</reference>
<comment type="caution">
    <text evidence="2">The sequence shown here is derived from an EMBL/GenBank/DDBJ whole genome shotgun (WGS) entry which is preliminary data.</text>
</comment>
<sequence length="128" mass="15085">MIKRSNYHFRNNNFIKFRIGAVIISIIVIIGVIMVFPHFLRNTYIVTITNKRIIKSNNTDKYLIYSQTEDGKIKIFQDTNSLLELKFLSEDIYWGLGLHKKYEVKAYGLDIPLFSYYQNIINVKGIDK</sequence>
<keyword evidence="1" id="KW-0812">Transmembrane</keyword>
<protein>
    <submittedName>
        <fullName evidence="2">DUF1523 domain-containing protein</fullName>
    </submittedName>
</protein>
<feature type="transmembrane region" description="Helical" evidence="1">
    <location>
        <begin position="21"/>
        <end position="40"/>
    </location>
</feature>
<proteinExistence type="predicted"/>
<dbReference type="Proteomes" id="UP001623661">
    <property type="component" value="Unassembled WGS sequence"/>
</dbReference>
<keyword evidence="3" id="KW-1185">Reference proteome</keyword>
<name>A0ABW8TT14_9CLOT</name>
<accession>A0ABW8TT14</accession>